<gene>
    <name evidence="4" type="ORF">GO499_12815</name>
</gene>
<keyword evidence="5" id="KW-1185">Reference proteome</keyword>
<proteinExistence type="predicted"/>
<dbReference type="KEGG" id="amaq:GO499_12815"/>
<dbReference type="SUPFAM" id="SSF53448">
    <property type="entry name" value="Nucleotide-diphospho-sugar transferases"/>
    <property type="match status" value="1"/>
</dbReference>
<dbReference type="InterPro" id="IPR050065">
    <property type="entry name" value="GlmU-like"/>
</dbReference>
<dbReference type="CDD" id="cd06422">
    <property type="entry name" value="NTP_transferase_like_1"/>
    <property type="match status" value="1"/>
</dbReference>
<dbReference type="AlphaFoldDB" id="A0A6P1T2G8"/>
<feature type="domain" description="Nucleotidyl transferase" evidence="3">
    <location>
        <begin position="5"/>
        <end position="141"/>
    </location>
</feature>
<dbReference type="PANTHER" id="PTHR43584:SF8">
    <property type="entry name" value="N-ACETYLMURAMATE ALPHA-1-PHOSPHATE URIDYLYLTRANSFERASE"/>
    <property type="match status" value="1"/>
</dbReference>
<dbReference type="PANTHER" id="PTHR43584">
    <property type="entry name" value="NUCLEOTIDYL TRANSFERASE"/>
    <property type="match status" value="1"/>
</dbReference>
<dbReference type="GO" id="GO:0016779">
    <property type="term" value="F:nucleotidyltransferase activity"/>
    <property type="evidence" value="ECO:0007669"/>
    <property type="project" value="UniProtKB-KW"/>
</dbReference>
<organism evidence="4 5">
    <name type="scientific">Algicella marina</name>
    <dbReference type="NCBI Taxonomy" id="2683284"/>
    <lineage>
        <taxon>Bacteria</taxon>
        <taxon>Pseudomonadati</taxon>
        <taxon>Pseudomonadota</taxon>
        <taxon>Alphaproteobacteria</taxon>
        <taxon>Rhodobacterales</taxon>
        <taxon>Paracoccaceae</taxon>
        <taxon>Algicella</taxon>
    </lineage>
</organism>
<evidence type="ECO:0000256" key="1">
    <source>
        <dbReference type="ARBA" id="ARBA00022679"/>
    </source>
</evidence>
<reference evidence="4 5" key="1">
    <citation type="submission" date="2019-12" db="EMBL/GenBank/DDBJ databases">
        <title>Complete genome sequence of Algicella marina strain 9Alg 56(T) isolated from the red alga Tichocarpus crinitus.</title>
        <authorList>
            <person name="Kim S.-G."/>
            <person name="Nedashkovskaya O.I."/>
        </authorList>
    </citation>
    <scope>NUCLEOTIDE SEQUENCE [LARGE SCALE GENOMIC DNA]</scope>
    <source>
        <strain evidence="4 5">9Alg 56</strain>
    </source>
</reference>
<dbReference type="EMBL" id="CP046620">
    <property type="protein sequence ID" value="QHQ35990.1"/>
    <property type="molecule type" value="Genomic_DNA"/>
</dbReference>
<name>A0A6P1T2G8_9RHOB</name>
<evidence type="ECO:0000313" key="5">
    <source>
        <dbReference type="Proteomes" id="UP000464495"/>
    </source>
</evidence>
<sequence length="228" mass="24823">MTLPAMIFAAGKGTRMRPLTERTPKPLVTVGNTTLLDHALEQVRRAGLPRAVINTHYLADQIAAHAASISNPEIAISFEPDLLETGGGIRAAAHLLGTQPIMTLNADTVWQGESPAAVLRAAWQADRMKALLLLIPRDRAEGHTGPGDFDLDADGRLRRRRGETAGYIYAGAQILHPQPVYDHDEHAFSLNVIWDEMIAAGSLYGTPYPGNWCDVGRPENIPLAERLL</sequence>
<dbReference type="InterPro" id="IPR005835">
    <property type="entry name" value="NTP_transferase_dom"/>
</dbReference>
<evidence type="ECO:0000313" key="4">
    <source>
        <dbReference type="EMBL" id="QHQ35990.1"/>
    </source>
</evidence>
<protein>
    <submittedName>
        <fullName evidence="4">NTP transferase domain-containing protein</fullName>
    </submittedName>
</protein>
<dbReference type="RefSeq" id="WP_161862547.1">
    <property type="nucleotide sequence ID" value="NZ_CP046620.1"/>
</dbReference>
<accession>A0A6P1T2G8</accession>
<dbReference type="Proteomes" id="UP000464495">
    <property type="component" value="Chromosome"/>
</dbReference>
<evidence type="ECO:0000256" key="2">
    <source>
        <dbReference type="ARBA" id="ARBA00022695"/>
    </source>
</evidence>
<evidence type="ECO:0000259" key="3">
    <source>
        <dbReference type="Pfam" id="PF00483"/>
    </source>
</evidence>
<keyword evidence="2" id="KW-0548">Nucleotidyltransferase</keyword>
<dbReference type="Gene3D" id="3.90.550.10">
    <property type="entry name" value="Spore Coat Polysaccharide Biosynthesis Protein SpsA, Chain A"/>
    <property type="match status" value="1"/>
</dbReference>
<dbReference type="Pfam" id="PF00483">
    <property type="entry name" value="NTP_transferase"/>
    <property type="match status" value="1"/>
</dbReference>
<dbReference type="InterPro" id="IPR029044">
    <property type="entry name" value="Nucleotide-diphossugar_trans"/>
</dbReference>
<keyword evidence="1 4" id="KW-0808">Transferase</keyword>